<name>A0A1J5T5U1_9ZZZZ</name>
<dbReference type="AlphaFoldDB" id="A0A1J5T5U1"/>
<proteinExistence type="predicted"/>
<protein>
    <submittedName>
        <fullName evidence="2">Molybdenum cofactor guanylyltransferase</fullName>
        <ecNumber evidence="2">2.7.7.77</ecNumber>
    </submittedName>
</protein>
<gene>
    <name evidence="2" type="primary">mobA_3</name>
    <name evidence="2" type="ORF">GALL_29690</name>
</gene>
<accession>A0A1J5T5U1</accession>
<comment type="caution">
    <text evidence="2">The sequence shown here is derived from an EMBL/GenBank/DDBJ whole genome shotgun (WGS) entry which is preliminary data.</text>
</comment>
<dbReference type="EMBL" id="MLJW01000007">
    <property type="protein sequence ID" value="OIR16249.1"/>
    <property type="molecule type" value="Genomic_DNA"/>
</dbReference>
<dbReference type="Pfam" id="PF12804">
    <property type="entry name" value="NTP_transf_3"/>
    <property type="match status" value="1"/>
</dbReference>
<dbReference type="Gene3D" id="3.90.550.10">
    <property type="entry name" value="Spore Coat Polysaccharide Biosynthesis Protein SpsA, Chain A"/>
    <property type="match status" value="1"/>
</dbReference>
<evidence type="ECO:0000313" key="2">
    <source>
        <dbReference type="EMBL" id="OIR16249.1"/>
    </source>
</evidence>
<dbReference type="CDD" id="cd04182">
    <property type="entry name" value="GT_2_like_f"/>
    <property type="match status" value="1"/>
</dbReference>
<evidence type="ECO:0000259" key="1">
    <source>
        <dbReference type="Pfam" id="PF12804"/>
    </source>
</evidence>
<dbReference type="GO" id="GO:0061603">
    <property type="term" value="F:molybdenum cofactor guanylyltransferase activity"/>
    <property type="evidence" value="ECO:0007669"/>
    <property type="project" value="UniProtKB-EC"/>
</dbReference>
<keyword evidence="2" id="KW-0548">Nucleotidyltransferase</keyword>
<dbReference type="PANTHER" id="PTHR43777:SF1">
    <property type="entry name" value="MOLYBDENUM COFACTOR CYTIDYLYLTRANSFERASE"/>
    <property type="match status" value="1"/>
</dbReference>
<keyword evidence="2" id="KW-0808">Transferase</keyword>
<sequence>MPDPGGIAAIVLAAGGSSRFGSDKLLHPVTLGGVTLPLAAHSLLPWLENFEQITVVVRPRSEALRSAITAALGANRSASICWLICQEAAQGMAASLACGVRANREAAGWLIGLADMPAVPSAAVAGVRDALLAGAYLSATTHEGRRGHPVGFSRHYGEELLALKGDAGARHLIERDKSNLVQMEIGDNGIFADVDIPGDLHRL</sequence>
<feature type="domain" description="MobA-like NTP transferase" evidence="1">
    <location>
        <begin position="9"/>
        <end position="176"/>
    </location>
</feature>
<organism evidence="2">
    <name type="scientific">mine drainage metagenome</name>
    <dbReference type="NCBI Taxonomy" id="410659"/>
    <lineage>
        <taxon>unclassified sequences</taxon>
        <taxon>metagenomes</taxon>
        <taxon>ecological metagenomes</taxon>
    </lineage>
</organism>
<dbReference type="EC" id="2.7.7.77" evidence="2"/>
<dbReference type="SUPFAM" id="SSF53448">
    <property type="entry name" value="Nucleotide-diphospho-sugar transferases"/>
    <property type="match status" value="1"/>
</dbReference>
<dbReference type="InterPro" id="IPR025877">
    <property type="entry name" value="MobA-like_NTP_Trfase"/>
</dbReference>
<dbReference type="PANTHER" id="PTHR43777">
    <property type="entry name" value="MOLYBDENUM COFACTOR CYTIDYLYLTRANSFERASE"/>
    <property type="match status" value="1"/>
</dbReference>
<dbReference type="InterPro" id="IPR029044">
    <property type="entry name" value="Nucleotide-diphossugar_trans"/>
</dbReference>
<reference evidence="2" key="1">
    <citation type="submission" date="2016-10" db="EMBL/GenBank/DDBJ databases">
        <title>Sequence of Gallionella enrichment culture.</title>
        <authorList>
            <person name="Poehlein A."/>
            <person name="Muehling M."/>
            <person name="Daniel R."/>
        </authorList>
    </citation>
    <scope>NUCLEOTIDE SEQUENCE</scope>
</reference>